<dbReference type="AlphaFoldDB" id="A0AA87MQF2"/>
<proteinExistence type="predicted"/>
<protein>
    <submittedName>
        <fullName evidence="1">Uncharacterized protein</fullName>
    </submittedName>
</protein>
<evidence type="ECO:0000313" key="1">
    <source>
        <dbReference type="EMBL" id="EKS00728.1"/>
    </source>
</evidence>
<organism evidence="1 2">
    <name type="scientific">Leptospira mayottensis 200901122</name>
    <dbReference type="NCBI Taxonomy" id="1193010"/>
    <lineage>
        <taxon>Bacteria</taxon>
        <taxon>Pseudomonadati</taxon>
        <taxon>Spirochaetota</taxon>
        <taxon>Spirochaetia</taxon>
        <taxon>Leptospirales</taxon>
        <taxon>Leptospiraceae</taxon>
        <taxon>Leptospira</taxon>
    </lineage>
</organism>
<comment type="caution">
    <text evidence="1">The sequence shown here is derived from an EMBL/GenBank/DDBJ whole genome shotgun (WGS) entry which is preliminary data.</text>
</comment>
<accession>A0AA87MQF2</accession>
<dbReference type="Proteomes" id="UP000001343">
    <property type="component" value="Unassembled WGS sequence"/>
</dbReference>
<evidence type="ECO:0000313" key="2">
    <source>
        <dbReference type="Proteomes" id="UP000001343"/>
    </source>
</evidence>
<gene>
    <name evidence="1" type="ORF">LEP1GSC125_1397</name>
</gene>
<reference evidence="1 2" key="1">
    <citation type="journal article" date="2014" name="Int. J. Syst. Evol. Microbiol.">
        <title>Leptospira mayottensis sp. nov., a pathogenic species of the genus Leptospira isolated from humans.</title>
        <authorList>
            <person name="Bourhy P."/>
            <person name="Collet L."/>
            <person name="Brisse S."/>
            <person name="Picardeau M."/>
        </authorList>
    </citation>
    <scope>NUCLEOTIDE SEQUENCE [LARGE SCALE GENOMIC DNA]</scope>
    <source>
        <strain evidence="1 2">200901122</strain>
    </source>
</reference>
<dbReference type="EMBL" id="AKWM02000030">
    <property type="protein sequence ID" value="EKS00728.1"/>
    <property type="molecule type" value="Genomic_DNA"/>
</dbReference>
<name>A0AA87MQF2_9LEPT</name>
<sequence length="48" mass="5749">MGYFRNSDTGETNFYHARRRNFGYSLSHRGKIPFFQSSFFLQERIPAN</sequence>